<dbReference type="InterPro" id="IPR004919">
    <property type="entry name" value="GmrSD_N"/>
</dbReference>
<proteinExistence type="predicted"/>
<organism evidence="2">
    <name type="scientific">uncultured Eubacteriales bacterium</name>
    <dbReference type="NCBI Taxonomy" id="172733"/>
    <lineage>
        <taxon>Bacteria</taxon>
        <taxon>Bacillati</taxon>
        <taxon>Bacillota</taxon>
        <taxon>Clostridia</taxon>
        <taxon>Eubacteriales</taxon>
        <taxon>environmental samples</taxon>
    </lineage>
</organism>
<name>A0A212K3D8_9FIRM</name>
<dbReference type="PANTHER" id="PTHR37292">
    <property type="entry name" value="VNG6097C"/>
    <property type="match status" value="1"/>
</dbReference>
<dbReference type="PANTHER" id="PTHR37292:SF2">
    <property type="entry name" value="DUF262 DOMAIN-CONTAINING PROTEIN"/>
    <property type="match status" value="1"/>
</dbReference>
<gene>
    <name evidence="2" type="ORF">KL86CLO1_12108</name>
</gene>
<protein>
    <recommendedName>
        <fullName evidence="1">GmrSD restriction endonucleases N-terminal domain-containing protein</fullName>
    </recommendedName>
</protein>
<dbReference type="AlphaFoldDB" id="A0A212K3D8"/>
<reference evidence="2" key="1">
    <citation type="submission" date="2016-04" db="EMBL/GenBank/DDBJ databases">
        <authorList>
            <person name="Evans L.H."/>
            <person name="Alamgir A."/>
            <person name="Owens N."/>
            <person name="Weber N.D."/>
            <person name="Virtaneva K."/>
            <person name="Barbian K."/>
            <person name="Babar A."/>
            <person name="Rosenke K."/>
        </authorList>
    </citation>
    <scope>NUCLEOTIDE SEQUENCE</scope>
    <source>
        <strain evidence="2">86</strain>
    </source>
</reference>
<evidence type="ECO:0000259" key="1">
    <source>
        <dbReference type="Pfam" id="PF03235"/>
    </source>
</evidence>
<dbReference type="Pfam" id="PF03235">
    <property type="entry name" value="GmrSD_N"/>
    <property type="match status" value="1"/>
</dbReference>
<feature type="domain" description="GmrSD restriction endonucleases N-terminal" evidence="1">
    <location>
        <begin position="17"/>
        <end position="223"/>
    </location>
</feature>
<sequence>MAMQGEKYSVTQYPISAILGFIEAGAFVIPEIQRPFVWKRSQVRDLIDSLYHGYPTGYLIIWKNPSVKTKDGGSSEGKKILIDGQQRVTALMAAISGKEVLDEDFNSGRIKIAFNPMETEASKQFAVQDASHLKDKKWIPDISEIFNPAFRNRAFEDAYILSNPEADVDAIDDSLTQLKSIANRQIGVIELAYQLGIDEVTEIFIRINSQGKALSQSDFAMSKIAADEKYGGNMLRKAVDYFCHLAVKPEFYPHVEKDSSFMASEYASKIRWLKNDKESIYNPDYGDMLRVSFMHQFGRGKLGDLVSLLAGRDFATRNYKESIAEESFAKLKNGALHFVNEFNFSNFVLAIKGAGFISEKLLNSQMTLDFAYTLYLLLSLGSEIPKNQIKRCVQKWFVMSTLTGRYIGSPETAMDRDLRSIAEKGFTAYFREIEAAVLSESFWRIGLVQNLETSSTNTPAYNTFIAAQIFNGDNSLFLNGTKVADLVTVMGDVHHIFPRNYLKSNGIKEKTKYNQIANYIYLDTQVNISIGDKAPCDYFQTAYAQCNGGEMKFGNITSIDVLTTNLTQNCVPESIFNMNVEHYESFLAERRKLMAAKIEAYYQAL</sequence>
<accession>A0A212K3D8</accession>
<evidence type="ECO:0000313" key="2">
    <source>
        <dbReference type="EMBL" id="SBW06035.1"/>
    </source>
</evidence>
<dbReference type="EMBL" id="FLUN01000001">
    <property type="protein sequence ID" value="SBW06035.1"/>
    <property type="molecule type" value="Genomic_DNA"/>
</dbReference>